<dbReference type="PROSITE" id="PS00678">
    <property type="entry name" value="WD_REPEATS_1"/>
    <property type="match status" value="10"/>
</dbReference>
<dbReference type="SUPFAM" id="SSF52540">
    <property type="entry name" value="P-loop containing nucleoside triphosphate hydrolases"/>
    <property type="match status" value="1"/>
</dbReference>
<dbReference type="InterPro" id="IPR001680">
    <property type="entry name" value="WD40_rpt"/>
</dbReference>
<dbReference type="InterPro" id="IPR019775">
    <property type="entry name" value="WD40_repeat_CS"/>
</dbReference>
<feature type="repeat" description="WD" evidence="3">
    <location>
        <begin position="1205"/>
        <end position="1246"/>
    </location>
</feature>
<dbReference type="InterPro" id="IPR027417">
    <property type="entry name" value="P-loop_NTPase"/>
</dbReference>
<feature type="repeat" description="WD" evidence="3">
    <location>
        <begin position="911"/>
        <end position="952"/>
    </location>
</feature>
<feature type="repeat" description="WD" evidence="3">
    <location>
        <begin position="953"/>
        <end position="994"/>
    </location>
</feature>
<dbReference type="Pfam" id="PF00400">
    <property type="entry name" value="WD40"/>
    <property type="match status" value="10"/>
</dbReference>
<evidence type="ECO:0000313" key="7">
    <source>
        <dbReference type="Proteomes" id="UP001221757"/>
    </source>
</evidence>
<dbReference type="CDD" id="cd00200">
    <property type="entry name" value="WD40"/>
    <property type="match status" value="2"/>
</dbReference>
<feature type="domain" description="Nephrocystin 3-like N-terminal" evidence="5">
    <location>
        <begin position="99"/>
        <end position="261"/>
    </location>
</feature>
<dbReference type="InterPro" id="IPR018391">
    <property type="entry name" value="PQQ_b-propeller_rpt"/>
</dbReference>
<dbReference type="EMBL" id="JARKIE010000035">
    <property type="protein sequence ID" value="KAJ7696242.1"/>
    <property type="molecule type" value="Genomic_DNA"/>
</dbReference>
<dbReference type="GO" id="GO:1990234">
    <property type="term" value="C:transferase complex"/>
    <property type="evidence" value="ECO:0007669"/>
    <property type="project" value="UniProtKB-ARBA"/>
</dbReference>
<dbReference type="GO" id="GO:0005634">
    <property type="term" value="C:nucleus"/>
    <property type="evidence" value="ECO:0007669"/>
    <property type="project" value="TreeGrafter"/>
</dbReference>
<keyword evidence="7" id="KW-1185">Reference proteome</keyword>
<evidence type="ECO:0000313" key="6">
    <source>
        <dbReference type="EMBL" id="KAJ7696242.1"/>
    </source>
</evidence>
<dbReference type="PANTHER" id="PTHR22847:SF637">
    <property type="entry name" value="WD REPEAT DOMAIN 5B"/>
    <property type="match status" value="1"/>
</dbReference>
<feature type="repeat" description="WD" evidence="3">
    <location>
        <begin position="869"/>
        <end position="910"/>
    </location>
</feature>
<organism evidence="6 7">
    <name type="scientific">Mycena rosella</name>
    <name type="common">Pink bonnet</name>
    <name type="synonym">Agaricus rosellus</name>
    <dbReference type="NCBI Taxonomy" id="1033263"/>
    <lineage>
        <taxon>Eukaryota</taxon>
        <taxon>Fungi</taxon>
        <taxon>Dikarya</taxon>
        <taxon>Basidiomycota</taxon>
        <taxon>Agaricomycotina</taxon>
        <taxon>Agaricomycetes</taxon>
        <taxon>Agaricomycetidae</taxon>
        <taxon>Agaricales</taxon>
        <taxon>Marasmiineae</taxon>
        <taxon>Mycenaceae</taxon>
        <taxon>Mycena</taxon>
    </lineage>
</organism>
<dbReference type="InterPro" id="IPR056884">
    <property type="entry name" value="NPHP3-like_N"/>
</dbReference>
<feature type="repeat" description="WD" evidence="3">
    <location>
        <begin position="701"/>
        <end position="742"/>
    </location>
</feature>
<sequence>MATPSREYSFGNLHGGTGGAGGNGEHGGPGGVGEGPTFIANVVNVDKVYGPSTISAGRAETHILPYFAPKALFDADAAAGGPARRACTDNTRVGLISRLKEWARDAQSSPIFWLSGMAGTGKSTVAYTLCEHWRAEGRLGASFFCSRNDEKARDRASIIPTIVRQLLLISRPFARSVGDIHIDVVIPASTRHVDELLVQPWLQAMASQINSEEQPPWVVVIDALDEIEGNIQGPQLIKQLVEALSAPGMRLGRLKFFLTSRPHPGIVAECSSIERTAVYRMEEITPEGAIEDVRRFVNAELPDLPGERREGIVTNSTGLFIYAATISRYICPISDVKPTRIQQVKRLNRLGVNILGSEGTPELLIGSLYKAIISDVLRNVGQEVETSKRVLYAAVTTRRPLTVLDLAPLIFDADDEVDEMAVRNSLSLFYAVLYVSPRDQCIYTFHKSFTDFTLDPRRSPDLANAAMSYFRDRTHDCVRIMNKSLRFNVCNLQSSFLLDEEDTGLAARVKTNISSELRYACQHWATHLASVRYDHQEDMPLSTLLLDFYNLKVLFWMEAMNLLKLKSECRLAIHLARTWALQVQNAELDGHMAAVERLWASFVQGQASLSTPHLYVSSLTTELALTSAVTLMNWRKHFPGLPFIECKGIPHRGLLLMSMEGHSGSVQSVAFSPDGTRIVSGSDDETVRIWDAATGAEVTQIKGHSDSVQSVAFSPDGTRIVSGSFDKTLRIWDATTGADVIKMEGHSSSVWSVAFSPDGKRVVSGSSDNTVRIWDATTGAEVTKMEGHNGSVLSVAFSPDDTRIVSGSSDETMLIWDATTGTMVTILMGHSGSVQSVAFSLDGMHIVSGSYDKTVRIWDATTGTEVTKMEGHNGSVWSVAFSPDSTHIVSGSYDKTVRIWDATTGAEVTKMGGDSDSVWSVAFAPDSMHIVSGLSDNTLRIWDVAMGTEVTKMEGHSGSVLSVAFSPDGTHIVSGSDDETARIWDAMTGAEVTKMKGHSSSIWSVAFSPDGTHIASGSDDKTVWIWDAMTGIEVTKMEGHSNSVKSVAFTPDSECVVSASFDDTLRIWNAMTGAEVTKMEGHSSPVKSVAFTPDGTRIVSGSFDETVRIWDATTGTEGTKMEGHSSSGLSVAFSPDGTRVVSGSFDGSVLIWDAMTGAEMTKMEGCRNLVLSVAFSPDGTHVVAGSSDKIVRIWDATTGTEVTKMEGHSGSVRSVAFSPDGTRIVSGSSDKTVRIWDARTGAEVTEMEGDNSSIWSVAFSPDSTHVVSGSSNETTGAEADDTIHLWICQTDGWMVLRQRPHHRLFWYPPDLQHTVPVPPCLCRISTMGQTRLKFHTRTLGTDWQRIYHSPRTFHPTM</sequence>
<dbReference type="InterPro" id="IPR015943">
    <property type="entry name" value="WD40/YVTN_repeat-like_dom_sf"/>
</dbReference>
<feature type="repeat" description="WD" evidence="3">
    <location>
        <begin position="785"/>
        <end position="826"/>
    </location>
</feature>
<proteinExistence type="predicted"/>
<dbReference type="Proteomes" id="UP001221757">
    <property type="component" value="Unassembled WGS sequence"/>
</dbReference>
<dbReference type="PROSITE" id="PS50294">
    <property type="entry name" value="WD_REPEATS_REGION"/>
    <property type="match status" value="14"/>
</dbReference>
<dbReference type="InterPro" id="IPR036322">
    <property type="entry name" value="WD40_repeat_dom_sf"/>
</dbReference>
<dbReference type="Pfam" id="PF24883">
    <property type="entry name" value="NPHP3_N"/>
    <property type="match status" value="1"/>
</dbReference>
<dbReference type="PANTHER" id="PTHR22847">
    <property type="entry name" value="WD40 REPEAT PROTEIN"/>
    <property type="match status" value="1"/>
</dbReference>
<comment type="caution">
    <text evidence="6">The sequence shown here is derived from an EMBL/GenBank/DDBJ whole genome shotgun (WGS) entry which is preliminary data.</text>
</comment>
<feature type="repeat" description="WD" evidence="3">
    <location>
        <begin position="1121"/>
        <end position="1162"/>
    </location>
</feature>
<dbReference type="SMART" id="SM00320">
    <property type="entry name" value="WD40"/>
    <property type="match status" value="15"/>
</dbReference>
<evidence type="ECO:0000256" key="3">
    <source>
        <dbReference type="PROSITE-ProRule" id="PRU00221"/>
    </source>
</evidence>
<reference evidence="6" key="1">
    <citation type="submission" date="2023-03" db="EMBL/GenBank/DDBJ databases">
        <title>Massive genome expansion in bonnet fungi (Mycena s.s.) driven by repeated elements and novel gene families across ecological guilds.</title>
        <authorList>
            <consortium name="Lawrence Berkeley National Laboratory"/>
            <person name="Harder C.B."/>
            <person name="Miyauchi S."/>
            <person name="Viragh M."/>
            <person name="Kuo A."/>
            <person name="Thoen E."/>
            <person name="Andreopoulos B."/>
            <person name="Lu D."/>
            <person name="Skrede I."/>
            <person name="Drula E."/>
            <person name="Henrissat B."/>
            <person name="Morin E."/>
            <person name="Kohler A."/>
            <person name="Barry K."/>
            <person name="LaButti K."/>
            <person name="Morin E."/>
            <person name="Salamov A."/>
            <person name="Lipzen A."/>
            <person name="Mereny Z."/>
            <person name="Hegedus B."/>
            <person name="Baldrian P."/>
            <person name="Stursova M."/>
            <person name="Weitz H."/>
            <person name="Taylor A."/>
            <person name="Grigoriev I.V."/>
            <person name="Nagy L.G."/>
            <person name="Martin F."/>
            <person name="Kauserud H."/>
        </authorList>
    </citation>
    <scope>NUCLEOTIDE SEQUENCE</scope>
    <source>
        <strain evidence="6">CBHHK067</strain>
    </source>
</reference>
<feature type="repeat" description="WD" evidence="3">
    <location>
        <begin position="995"/>
        <end position="1036"/>
    </location>
</feature>
<dbReference type="InterPro" id="IPR020472">
    <property type="entry name" value="WD40_PAC1"/>
</dbReference>
<feature type="repeat" description="WD" evidence="3">
    <location>
        <begin position="827"/>
        <end position="868"/>
    </location>
</feature>
<dbReference type="PROSITE" id="PS50082">
    <property type="entry name" value="WD_REPEATS_2"/>
    <property type="match status" value="14"/>
</dbReference>
<dbReference type="SUPFAM" id="SSF50998">
    <property type="entry name" value="Quinoprotein alcohol dehydrogenase-like"/>
    <property type="match status" value="1"/>
</dbReference>
<evidence type="ECO:0000256" key="1">
    <source>
        <dbReference type="ARBA" id="ARBA00022574"/>
    </source>
</evidence>
<feature type="region of interest" description="Disordered" evidence="4">
    <location>
        <begin position="1"/>
        <end position="33"/>
    </location>
</feature>
<evidence type="ECO:0000256" key="4">
    <source>
        <dbReference type="SAM" id="MobiDB-lite"/>
    </source>
</evidence>
<dbReference type="Gene3D" id="2.130.10.10">
    <property type="entry name" value="YVTN repeat-like/Quinoprotein amine dehydrogenase"/>
    <property type="match status" value="5"/>
</dbReference>
<feature type="repeat" description="WD" evidence="3">
    <location>
        <begin position="659"/>
        <end position="700"/>
    </location>
</feature>
<feature type="repeat" description="WD" evidence="3">
    <location>
        <begin position="1079"/>
        <end position="1120"/>
    </location>
</feature>
<feature type="compositionally biased region" description="Gly residues" evidence="4">
    <location>
        <begin position="13"/>
        <end position="33"/>
    </location>
</feature>
<gene>
    <name evidence="6" type="ORF">B0H17DRAFT_1007838</name>
</gene>
<protein>
    <submittedName>
        <fullName evidence="6">Quinon protein alcohol dehydrogenase-like superfamily</fullName>
    </submittedName>
</protein>
<dbReference type="SUPFAM" id="SSF50978">
    <property type="entry name" value="WD40 repeat-like"/>
    <property type="match status" value="1"/>
</dbReference>
<accession>A0AAD7GI88</accession>
<evidence type="ECO:0000256" key="2">
    <source>
        <dbReference type="ARBA" id="ARBA00022737"/>
    </source>
</evidence>
<feature type="repeat" description="WD" evidence="3">
    <location>
        <begin position="1163"/>
        <end position="1204"/>
    </location>
</feature>
<feature type="repeat" description="WD" evidence="3">
    <location>
        <begin position="743"/>
        <end position="784"/>
    </location>
</feature>
<keyword evidence="1 3" id="KW-0853">WD repeat</keyword>
<dbReference type="Pfam" id="PF25173">
    <property type="entry name" value="Beta-prop_WDR3_1st"/>
    <property type="match status" value="1"/>
</dbReference>
<evidence type="ECO:0000259" key="5">
    <source>
        <dbReference type="Pfam" id="PF24883"/>
    </source>
</evidence>
<dbReference type="Gene3D" id="3.40.50.300">
    <property type="entry name" value="P-loop containing nucleotide triphosphate hydrolases"/>
    <property type="match status" value="1"/>
</dbReference>
<keyword evidence="2" id="KW-0677">Repeat</keyword>
<dbReference type="PRINTS" id="PR00320">
    <property type="entry name" value="GPROTEINBRPT"/>
</dbReference>
<feature type="repeat" description="WD" evidence="3">
    <location>
        <begin position="1037"/>
        <end position="1078"/>
    </location>
</feature>
<dbReference type="SMART" id="SM00564">
    <property type="entry name" value="PQQ"/>
    <property type="match status" value="9"/>
</dbReference>
<name>A0AAD7GI88_MYCRO</name>
<dbReference type="InterPro" id="IPR011047">
    <property type="entry name" value="Quinoprotein_ADH-like_sf"/>
</dbReference>